<feature type="coiled-coil region" evidence="1">
    <location>
        <begin position="57"/>
        <end position="84"/>
    </location>
</feature>
<evidence type="ECO:0000313" key="3">
    <source>
        <dbReference type="EMBL" id="MBO8441028.1"/>
    </source>
</evidence>
<dbReference type="EMBL" id="JADIMP010000021">
    <property type="protein sequence ID" value="MBO8441028.1"/>
    <property type="molecule type" value="Genomic_DNA"/>
</dbReference>
<proteinExistence type="predicted"/>
<accession>A0A9D9E4Z5</accession>
<name>A0A9D9E4Z5_9LACO</name>
<keyword evidence="2" id="KW-0472">Membrane</keyword>
<protein>
    <recommendedName>
        <fullName evidence="5">Cell division protein FtsL</fullName>
    </recommendedName>
</protein>
<keyword evidence="2" id="KW-1133">Transmembrane helix</keyword>
<evidence type="ECO:0000256" key="1">
    <source>
        <dbReference type="SAM" id="Coils"/>
    </source>
</evidence>
<sequence>MAQNITHQYSKKVLDKINPQKNSEALPLTKSETLLSIVCCIVIVLLAIVTVHSSNSLIIAQRNLENYQRKVNNLHNANASIIENVSNLSSKQHLDKVAQKDGLKLNNKNIRNIN</sequence>
<keyword evidence="1" id="KW-0175">Coiled coil</keyword>
<keyword evidence="2" id="KW-0812">Transmembrane</keyword>
<dbReference type="Proteomes" id="UP000823614">
    <property type="component" value="Unassembled WGS sequence"/>
</dbReference>
<comment type="caution">
    <text evidence="3">The sequence shown here is derived from an EMBL/GenBank/DDBJ whole genome shotgun (WGS) entry which is preliminary data.</text>
</comment>
<feature type="transmembrane region" description="Helical" evidence="2">
    <location>
        <begin position="34"/>
        <end position="60"/>
    </location>
</feature>
<dbReference type="AlphaFoldDB" id="A0A9D9E4Z5"/>
<reference evidence="3" key="1">
    <citation type="submission" date="2020-10" db="EMBL/GenBank/DDBJ databases">
        <authorList>
            <person name="Gilroy R."/>
        </authorList>
    </citation>
    <scope>NUCLEOTIDE SEQUENCE</scope>
    <source>
        <strain evidence="3">C6-149</strain>
    </source>
</reference>
<evidence type="ECO:0008006" key="5">
    <source>
        <dbReference type="Google" id="ProtNLM"/>
    </source>
</evidence>
<organism evidence="3 4">
    <name type="scientific">Candidatus Gallilactobacillus intestinavium</name>
    <dbReference type="NCBI Taxonomy" id="2840838"/>
    <lineage>
        <taxon>Bacteria</taxon>
        <taxon>Bacillati</taxon>
        <taxon>Bacillota</taxon>
        <taxon>Bacilli</taxon>
        <taxon>Lactobacillales</taxon>
        <taxon>Lactobacillaceae</taxon>
        <taxon>Lactobacillaceae incertae sedis</taxon>
        <taxon>Candidatus Gallilactobacillus</taxon>
    </lineage>
</organism>
<reference evidence="3" key="2">
    <citation type="journal article" date="2021" name="PeerJ">
        <title>Extensive microbial diversity within the chicken gut microbiome revealed by metagenomics and culture.</title>
        <authorList>
            <person name="Gilroy R."/>
            <person name="Ravi A."/>
            <person name="Getino M."/>
            <person name="Pursley I."/>
            <person name="Horton D.L."/>
            <person name="Alikhan N.F."/>
            <person name="Baker D."/>
            <person name="Gharbi K."/>
            <person name="Hall N."/>
            <person name="Watson M."/>
            <person name="Adriaenssens E.M."/>
            <person name="Foster-Nyarko E."/>
            <person name="Jarju S."/>
            <person name="Secka A."/>
            <person name="Antonio M."/>
            <person name="Oren A."/>
            <person name="Chaudhuri R.R."/>
            <person name="La Ragione R."/>
            <person name="Hildebrand F."/>
            <person name="Pallen M.J."/>
        </authorList>
    </citation>
    <scope>NUCLEOTIDE SEQUENCE</scope>
    <source>
        <strain evidence="3">C6-149</strain>
    </source>
</reference>
<evidence type="ECO:0000256" key="2">
    <source>
        <dbReference type="SAM" id="Phobius"/>
    </source>
</evidence>
<evidence type="ECO:0000313" key="4">
    <source>
        <dbReference type="Proteomes" id="UP000823614"/>
    </source>
</evidence>
<gene>
    <name evidence="3" type="ORF">IAA89_01055</name>
</gene>